<name>A0ABD1SH04_9LAMI</name>
<evidence type="ECO:0000313" key="2">
    <source>
        <dbReference type="Proteomes" id="UP001604336"/>
    </source>
</evidence>
<dbReference type="EMBL" id="JBFOLK010000007">
    <property type="protein sequence ID" value="KAL2498967.1"/>
    <property type="molecule type" value="Genomic_DNA"/>
</dbReference>
<organism evidence="1 2">
    <name type="scientific">Abeliophyllum distichum</name>
    <dbReference type="NCBI Taxonomy" id="126358"/>
    <lineage>
        <taxon>Eukaryota</taxon>
        <taxon>Viridiplantae</taxon>
        <taxon>Streptophyta</taxon>
        <taxon>Embryophyta</taxon>
        <taxon>Tracheophyta</taxon>
        <taxon>Spermatophyta</taxon>
        <taxon>Magnoliopsida</taxon>
        <taxon>eudicotyledons</taxon>
        <taxon>Gunneridae</taxon>
        <taxon>Pentapetalae</taxon>
        <taxon>asterids</taxon>
        <taxon>lamiids</taxon>
        <taxon>Lamiales</taxon>
        <taxon>Oleaceae</taxon>
        <taxon>Forsythieae</taxon>
        <taxon>Abeliophyllum</taxon>
    </lineage>
</organism>
<accession>A0ABD1SH04</accession>
<protein>
    <submittedName>
        <fullName evidence="1">CCHC-type domain-containing protein</fullName>
    </submittedName>
</protein>
<reference evidence="2" key="1">
    <citation type="submission" date="2024-07" db="EMBL/GenBank/DDBJ databases">
        <title>Two chromosome-level genome assemblies of Korean endemic species Abeliophyllum distichum and Forsythia ovata (Oleaceae).</title>
        <authorList>
            <person name="Jang H."/>
        </authorList>
    </citation>
    <scope>NUCLEOTIDE SEQUENCE [LARGE SCALE GENOMIC DNA]</scope>
</reference>
<dbReference type="Pfam" id="PF14223">
    <property type="entry name" value="Retrotran_gag_2"/>
    <property type="match status" value="1"/>
</dbReference>
<keyword evidence="2" id="KW-1185">Reference proteome</keyword>
<gene>
    <name evidence="1" type="ORF">Adt_24517</name>
</gene>
<evidence type="ECO:0000313" key="1">
    <source>
        <dbReference type="EMBL" id="KAL2498967.1"/>
    </source>
</evidence>
<sequence>MNTGTKISDHLSILNGIFSELDAIGVKLNDEDKSLRLIWFFPSSYEHIKSILMYEKETVNFEEVISKLISKERSNFIYLANIEIKWLEPGYPTHLITFSPKFFSREDDFNITRFPSNPFRRRPSSGRRRCAFRPRSDCCQSRSPSPSFPTVRDSFISHLLPATPIRSPAAPLLPKNLQQNSSGRGLICWSLLWPWVHTVLSPWVHTVRSFLHCTAPGICPFCEEMRGRCEPTARGVTSRLTHGQRSFVADFSATMAQPATGLESRVEGGK</sequence>
<proteinExistence type="predicted"/>
<dbReference type="AlphaFoldDB" id="A0ABD1SH04"/>
<comment type="caution">
    <text evidence="1">The sequence shown here is derived from an EMBL/GenBank/DDBJ whole genome shotgun (WGS) entry which is preliminary data.</text>
</comment>
<dbReference type="Proteomes" id="UP001604336">
    <property type="component" value="Unassembled WGS sequence"/>
</dbReference>